<feature type="transmembrane region" description="Helical" evidence="7">
    <location>
        <begin position="228"/>
        <end position="249"/>
    </location>
</feature>
<gene>
    <name evidence="9" type="ORF">DQG23_15655</name>
</gene>
<feature type="transmembrane region" description="Helical" evidence="7">
    <location>
        <begin position="188"/>
        <end position="207"/>
    </location>
</feature>
<dbReference type="InterPro" id="IPR035906">
    <property type="entry name" value="MetI-like_sf"/>
</dbReference>
<dbReference type="InterPro" id="IPR000515">
    <property type="entry name" value="MetI-like"/>
</dbReference>
<proteinExistence type="inferred from homology"/>
<dbReference type="EMBL" id="QMFB01000008">
    <property type="protein sequence ID" value="RAV20401.1"/>
    <property type="molecule type" value="Genomic_DNA"/>
</dbReference>
<evidence type="ECO:0000259" key="8">
    <source>
        <dbReference type="PROSITE" id="PS50928"/>
    </source>
</evidence>
<accession>A0A329MKE0</accession>
<comment type="subcellular location">
    <subcellularLocation>
        <location evidence="1 7">Cell membrane</location>
        <topology evidence="1 7">Multi-pass membrane protein</topology>
    </subcellularLocation>
</comment>
<evidence type="ECO:0000313" key="9">
    <source>
        <dbReference type="EMBL" id="RAV20401.1"/>
    </source>
</evidence>
<evidence type="ECO:0000256" key="6">
    <source>
        <dbReference type="ARBA" id="ARBA00023136"/>
    </source>
</evidence>
<comment type="caution">
    <text evidence="9">The sequence shown here is derived from an EMBL/GenBank/DDBJ whole genome shotgun (WGS) entry which is preliminary data.</text>
</comment>
<feature type="transmembrane region" description="Helical" evidence="7">
    <location>
        <begin position="281"/>
        <end position="306"/>
    </location>
</feature>
<protein>
    <submittedName>
        <fullName evidence="9">Sugar ABC transporter permease</fullName>
    </submittedName>
</protein>
<dbReference type="CDD" id="cd06261">
    <property type="entry name" value="TM_PBP2"/>
    <property type="match status" value="1"/>
</dbReference>
<dbReference type="GO" id="GO:0055085">
    <property type="term" value="P:transmembrane transport"/>
    <property type="evidence" value="ECO:0007669"/>
    <property type="project" value="InterPro"/>
</dbReference>
<name>A0A329MKE0_9BACL</name>
<keyword evidence="3" id="KW-1003">Cell membrane</keyword>
<evidence type="ECO:0000256" key="1">
    <source>
        <dbReference type="ARBA" id="ARBA00004651"/>
    </source>
</evidence>
<keyword evidence="6 7" id="KW-0472">Membrane</keyword>
<reference evidence="9 10" key="1">
    <citation type="journal article" date="2009" name="Int. J. Syst. Evol. Microbiol.">
        <title>Paenibacillus contaminans sp. nov., isolated from a contaminated laboratory plate.</title>
        <authorList>
            <person name="Chou J.H."/>
            <person name="Lee J.H."/>
            <person name="Lin M.C."/>
            <person name="Chang P.S."/>
            <person name="Arun A.B."/>
            <person name="Young C.C."/>
            <person name="Chen W.M."/>
        </authorList>
    </citation>
    <scope>NUCLEOTIDE SEQUENCE [LARGE SCALE GENOMIC DNA]</scope>
    <source>
        <strain evidence="9 10">CKOBP-6</strain>
    </source>
</reference>
<evidence type="ECO:0000256" key="3">
    <source>
        <dbReference type="ARBA" id="ARBA00022475"/>
    </source>
</evidence>
<dbReference type="Pfam" id="PF00528">
    <property type="entry name" value="BPD_transp_1"/>
    <property type="match status" value="1"/>
</dbReference>
<keyword evidence="5 7" id="KW-1133">Transmembrane helix</keyword>
<evidence type="ECO:0000256" key="7">
    <source>
        <dbReference type="RuleBase" id="RU363032"/>
    </source>
</evidence>
<feature type="domain" description="ABC transmembrane type-1" evidence="8">
    <location>
        <begin position="87"/>
        <end position="302"/>
    </location>
</feature>
<evidence type="ECO:0000256" key="4">
    <source>
        <dbReference type="ARBA" id="ARBA00022692"/>
    </source>
</evidence>
<dbReference type="OrthoDB" id="9785836at2"/>
<sequence length="315" mass="35399">MRVFPGAHCLLEWRSAVIIKRFAKEWPFHLLLLPGVVLAIIFSYVPMAGILIAFERFIPTRGIFGSPWVGWSNFKMMFDYPDMGRVMFNTIYIAVLKIAGGLLVPITIAILLNEVRKAAFKRAVQTLVYLPHFLSWVLLGGILIDILSPSTGIVNQILKLFGIEPIFFLGNNTWFPITLVVSDIWKEFGFGTIVYLAALTSINPSLYEAAEIDGANRWKQTWHITLPGMMPIIVLMATLSVGNILNAGFEQIFNLYSPPVYESGDIIDTFVYRMGIVKVQYGLATAVGLMKSVVSFILVSVSYMMAYRFAGYRIF</sequence>
<dbReference type="PROSITE" id="PS50928">
    <property type="entry name" value="ABC_TM1"/>
    <property type="match status" value="1"/>
</dbReference>
<dbReference type="Proteomes" id="UP000250369">
    <property type="component" value="Unassembled WGS sequence"/>
</dbReference>
<feature type="transmembrane region" description="Helical" evidence="7">
    <location>
        <begin position="91"/>
        <end position="112"/>
    </location>
</feature>
<feature type="transmembrane region" description="Helical" evidence="7">
    <location>
        <begin position="124"/>
        <end position="144"/>
    </location>
</feature>
<dbReference type="InterPro" id="IPR050809">
    <property type="entry name" value="UgpAE/MalFG_permease"/>
</dbReference>
<dbReference type="PANTHER" id="PTHR43227:SF11">
    <property type="entry name" value="BLL4140 PROTEIN"/>
    <property type="match status" value="1"/>
</dbReference>
<dbReference type="SUPFAM" id="SSF161098">
    <property type="entry name" value="MetI-like"/>
    <property type="match status" value="1"/>
</dbReference>
<keyword evidence="2 7" id="KW-0813">Transport</keyword>
<evidence type="ECO:0000256" key="2">
    <source>
        <dbReference type="ARBA" id="ARBA00022448"/>
    </source>
</evidence>
<comment type="similarity">
    <text evidence="7">Belongs to the binding-protein-dependent transport system permease family.</text>
</comment>
<evidence type="ECO:0000313" key="10">
    <source>
        <dbReference type="Proteomes" id="UP000250369"/>
    </source>
</evidence>
<dbReference type="AlphaFoldDB" id="A0A329MKE0"/>
<dbReference type="GO" id="GO:0005886">
    <property type="term" value="C:plasma membrane"/>
    <property type="evidence" value="ECO:0007669"/>
    <property type="project" value="UniProtKB-SubCell"/>
</dbReference>
<dbReference type="PANTHER" id="PTHR43227">
    <property type="entry name" value="BLL4140 PROTEIN"/>
    <property type="match status" value="1"/>
</dbReference>
<organism evidence="9 10">
    <name type="scientific">Paenibacillus contaminans</name>
    <dbReference type="NCBI Taxonomy" id="450362"/>
    <lineage>
        <taxon>Bacteria</taxon>
        <taxon>Bacillati</taxon>
        <taxon>Bacillota</taxon>
        <taxon>Bacilli</taxon>
        <taxon>Bacillales</taxon>
        <taxon>Paenibacillaceae</taxon>
        <taxon>Paenibacillus</taxon>
    </lineage>
</organism>
<evidence type="ECO:0000256" key="5">
    <source>
        <dbReference type="ARBA" id="ARBA00022989"/>
    </source>
</evidence>
<feature type="transmembrane region" description="Helical" evidence="7">
    <location>
        <begin position="30"/>
        <end position="54"/>
    </location>
</feature>
<keyword evidence="4 7" id="KW-0812">Transmembrane</keyword>
<keyword evidence="10" id="KW-1185">Reference proteome</keyword>
<dbReference type="Gene3D" id="1.10.3720.10">
    <property type="entry name" value="MetI-like"/>
    <property type="match status" value="1"/>
</dbReference>